<dbReference type="AlphaFoldDB" id="A0A1T4ZXE1"/>
<evidence type="ECO:0000256" key="1">
    <source>
        <dbReference type="SAM" id="SignalP"/>
    </source>
</evidence>
<accession>A0A1T4ZXE1</accession>
<feature type="signal peptide" evidence="1">
    <location>
        <begin position="1"/>
        <end position="19"/>
    </location>
</feature>
<dbReference type="EMBL" id="FUYR01000001">
    <property type="protein sequence ID" value="SKB27159.1"/>
    <property type="molecule type" value="Genomic_DNA"/>
</dbReference>
<feature type="chain" id="PRO_5012097607" description="GLPGLI family protein" evidence="1">
    <location>
        <begin position="20"/>
        <end position="206"/>
    </location>
</feature>
<protein>
    <recommendedName>
        <fullName evidence="4">GLPGLI family protein</fullName>
    </recommendedName>
</protein>
<dbReference type="OrthoDB" id="881598at2"/>
<proteinExistence type="predicted"/>
<keyword evidence="1" id="KW-0732">Signal</keyword>
<evidence type="ECO:0000313" key="3">
    <source>
        <dbReference type="Proteomes" id="UP000189981"/>
    </source>
</evidence>
<dbReference type="RefSeq" id="WP_079700544.1">
    <property type="nucleotide sequence ID" value="NZ_FUYR01000001.1"/>
</dbReference>
<reference evidence="3" key="1">
    <citation type="submission" date="2017-02" db="EMBL/GenBank/DDBJ databases">
        <authorList>
            <person name="Varghese N."/>
            <person name="Submissions S."/>
        </authorList>
    </citation>
    <scope>NUCLEOTIDE SEQUENCE [LARGE SCALE GENOMIC DNA]</scope>
    <source>
        <strain evidence="3">DSM 22385</strain>
    </source>
</reference>
<gene>
    <name evidence="2" type="ORF">SAMN05661099_0023</name>
</gene>
<evidence type="ECO:0008006" key="4">
    <source>
        <dbReference type="Google" id="ProtNLM"/>
    </source>
</evidence>
<name>A0A1T4ZXE1_9SPHI</name>
<sequence length="206" mass="23516">MKAIITLLLLIISAGLLHAQSHSITDMHKFMQMNADTTIIVSYSSNWLSSHRYLLLSKKGDTLTCYQYKPVDDISTLSRVKVPSAIRSNVFYKRLFGPVNVHGEFHLVVLDEEVIRLVWSRVGQFSLWTLKDDSVDGQHCPALPPSTGVIDNRIFDSSTLHLDLITRDSIKSLAFYDPAHYEKVCPSRPGRVTMLEIEELFLRHFR</sequence>
<dbReference type="Proteomes" id="UP000189981">
    <property type="component" value="Unassembled WGS sequence"/>
</dbReference>
<organism evidence="2 3">
    <name type="scientific">Daejeonella lutea</name>
    <dbReference type="NCBI Taxonomy" id="572036"/>
    <lineage>
        <taxon>Bacteria</taxon>
        <taxon>Pseudomonadati</taxon>
        <taxon>Bacteroidota</taxon>
        <taxon>Sphingobacteriia</taxon>
        <taxon>Sphingobacteriales</taxon>
        <taxon>Sphingobacteriaceae</taxon>
        <taxon>Daejeonella</taxon>
    </lineage>
</organism>
<keyword evidence="3" id="KW-1185">Reference proteome</keyword>
<evidence type="ECO:0000313" key="2">
    <source>
        <dbReference type="EMBL" id="SKB27159.1"/>
    </source>
</evidence>